<name>A0ACC2EYH2_DIPCM</name>
<evidence type="ECO:0000313" key="2">
    <source>
        <dbReference type="Proteomes" id="UP001162992"/>
    </source>
</evidence>
<reference evidence="2" key="1">
    <citation type="journal article" date="2024" name="Proc. Natl. Acad. Sci. U.S.A.">
        <title>Extraordinary preservation of gene collinearity over three hundred million years revealed in homosporous lycophytes.</title>
        <authorList>
            <person name="Li C."/>
            <person name="Wickell D."/>
            <person name="Kuo L.Y."/>
            <person name="Chen X."/>
            <person name="Nie B."/>
            <person name="Liao X."/>
            <person name="Peng D."/>
            <person name="Ji J."/>
            <person name="Jenkins J."/>
            <person name="Williams M."/>
            <person name="Shu S."/>
            <person name="Plott C."/>
            <person name="Barry K."/>
            <person name="Rajasekar S."/>
            <person name="Grimwood J."/>
            <person name="Han X."/>
            <person name="Sun S."/>
            <person name="Hou Z."/>
            <person name="He W."/>
            <person name="Dai G."/>
            <person name="Sun C."/>
            <person name="Schmutz J."/>
            <person name="Leebens-Mack J.H."/>
            <person name="Li F.W."/>
            <person name="Wang L."/>
        </authorList>
    </citation>
    <scope>NUCLEOTIDE SEQUENCE [LARGE SCALE GENOMIC DNA]</scope>
    <source>
        <strain evidence="2">cv. PW_Plant_1</strain>
    </source>
</reference>
<organism evidence="1 2">
    <name type="scientific">Diphasiastrum complanatum</name>
    <name type="common">Issler's clubmoss</name>
    <name type="synonym">Lycopodium complanatum</name>
    <dbReference type="NCBI Taxonomy" id="34168"/>
    <lineage>
        <taxon>Eukaryota</taxon>
        <taxon>Viridiplantae</taxon>
        <taxon>Streptophyta</taxon>
        <taxon>Embryophyta</taxon>
        <taxon>Tracheophyta</taxon>
        <taxon>Lycopodiopsida</taxon>
        <taxon>Lycopodiales</taxon>
        <taxon>Lycopodiaceae</taxon>
        <taxon>Lycopodioideae</taxon>
        <taxon>Diphasiastrum</taxon>
    </lineage>
</organism>
<dbReference type="EMBL" id="CM055092">
    <property type="protein sequence ID" value="KAJ7571516.1"/>
    <property type="molecule type" value="Genomic_DNA"/>
</dbReference>
<comment type="caution">
    <text evidence="1">The sequence shown here is derived from an EMBL/GenBank/DDBJ whole genome shotgun (WGS) entry which is preliminary data.</text>
</comment>
<sequence>MAADWHQQSLLCRLGQRPLRATLPHSNFLLSNVTCDDSTVIGAAGSGGRRLASQMTGLTVTISEDHGGLQIGSSLGRESFNYSPEERMQAIQRVLMEDESLQVSEGFQSLQIDSPFPNISDLIPATPAALPDESGVQLEGQQEKNKSTYFADSFQLSKAPQIETKDASSGPALPTSLHEETMNDIPMKVKKGSRHNLGERERRKEINDLILTLQAFLPQRIAKMDKATVLSESLEYIKGLQKKLSDLQNRKAKIIEIASDLNRRPNQDVKTTNMVIPCSGTYVHTSNSQNVSAETLVHHRVRIDSSLTIDRGYFQKFSTNNMSVNVSGDTAYFYLRCPRVVLLDGIMKLLQKQKLDIVRVEIGMHDSRFKELRIQARATRTEVLLTNEFLVVLIQRSCLSMY</sequence>
<evidence type="ECO:0000313" key="1">
    <source>
        <dbReference type="EMBL" id="KAJ7571516.1"/>
    </source>
</evidence>
<protein>
    <submittedName>
        <fullName evidence="1">Uncharacterized protein</fullName>
    </submittedName>
</protein>
<accession>A0ACC2EYH2</accession>
<dbReference type="Proteomes" id="UP001162992">
    <property type="component" value="Chromosome 1"/>
</dbReference>
<proteinExistence type="predicted"/>
<gene>
    <name evidence="1" type="ORF">O6H91_01G165400</name>
</gene>
<keyword evidence="2" id="KW-1185">Reference proteome</keyword>